<dbReference type="RefSeq" id="XP_025377784.1">
    <property type="nucleotide sequence ID" value="XM_025521756.1"/>
</dbReference>
<dbReference type="AlphaFoldDB" id="A0A316YNH3"/>
<feature type="compositionally biased region" description="Acidic residues" evidence="1">
    <location>
        <begin position="159"/>
        <end position="173"/>
    </location>
</feature>
<accession>A0A316YNH3</accession>
<dbReference type="PANTHER" id="PTHR12840">
    <property type="entry name" value="NADH-UBIQUINONE OXIDOREDUCTASE ASHI SUBUNIT"/>
    <property type="match status" value="1"/>
</dbReference>
<dbReference type="Proteomes" id="UP000245768">
    <property type="component" value="Unassembled WGS sequence"/>
</dbReference>
<dbReference type="OrthoDB" id="2014058at2759"/>
<feature type="transmembrane region" description="Helical" evidence="2">
    <location>
        <begin position="103"/>
        <end position="125"/>
    </location>
</feature>
<name>A0A316YNH3_9BASI</name>
<dbReference type="EMBL" id="KZ819636">
    <property type="protein sequence ID" value="PWN90586.1"/>
    <property type="molecule type" value="Genomic_DNA"/>
</dbReference>
<dbReference type="STRING" id="215250.A0A316YNH3"/>
<proteinExistence type="predicted"/>
<keyword evidence="2" id="KW-0812">Transmembrane</keyword>
<evidence type="ECO:0000256" key="1">
    <source>
        <dbReference type="SAM" id="MobiDB-lite"/>
    </source>
</evidence>
<dbReference type="GeneID" id="37043672"/>
<organism evidence="3 4">
    <name type="scientific">Acaromyces ingoldii</name>
    <dbReference type="NCBI Taxonomy" id="215250"/>
    <lineage>
        <taxon>Eukaryota</taxon>
        <taxon>Fungi</taxon>
        <taxon>Dikarya</taxon>
        <taxon>Basidiomycota</taxon>
        <taxon>Ustilaginomycotina</taxon>
        <taxon>Exobasidiomycetes</taxon>
        <taxon>Exobasidiales</taxon>
        <taxon>Cryptobasidiaceae</taxon>
        <taxon>Acaromyces</taxon>
    </lineage>
</organism>
<dbReference type="Pfam" id="PF05821">
    <property type="entry name" value="NDUF_B8"/>
    <property type="match status" value="1"/>
</dbReference>
<feature type="region of interest" description="Disordered" evidence="1">
    <location>
        <begin position="153"/>
        <end position="173"/>
    </location>
</feature>
<protein>
    <submittedName>
        <fullName evidence="3">Uncharacterized protein</fullName>
    </submittedName>
</protein>
<dbReference type="InParanoid" id="A0A316YNH3"/>
<dbReference type="PANTHER" id="PTHR12840:SF1">
    <property type="entry name" value="NADH DEHYDROGENASE [UBIQUINONE] 1 BETA SUBCOMPLEX SUBUNIT 8, MITOCHONDRIAL"/>
    <property type="match status" value="1"/>
</dbReference>
<evidence type="ECO:0000256" key="2">
    <source>
        <dbReference type="SAM" id="Phobius"/>
    </source>
</evidence>
<keyword evidence="2" id="KW-0472">Membrane</keyword>
<keyword evidence="4" id="KW-1185">Reference proteome</keyword>
<dbReference type="GO" id="GO:0005739">
    <property type="term" value="C:mitochondrion"/>
    <property type="evidence" value="ECO:0007669"/>
    <property type="project" value="InterPro"/>
</dbReference>
<sequence length="173" mass="18681">MAGYLARTARVSTCSLRATYSSSVVRTASLSTSAVARASSTDAKDPQLGDYPDLPPINLQTRRYDPRWWDPQEKRNFGETLHEQDDVLGVWAPDVHKTPAFSALLQILTAAGGFGAFAAVIYLSFPGRPANPRTYPREGLATELGSELVAAAKEGAFDGGEDGEEDEAEEDDE</sequence>
<gene>
    <name evidence="3" type="ORF">FA10DRAFT_267033</name>
</gene>
<evidence type="ECO:0000313" key="4">
    <source>
        <dbReference type="Proteomes" id="UP000245768"/>
    </source>
</evidence>
<keyword evidence="2" id="KW-1133">Transmembrane helix</keyword>
<evidence type="ECO:0000313" key="3">
    <source>
        <dbReference type="EMBL" id="PWN90586.1"/>
    </source>
</evidence>
<dbReference type="InterPro" id="IPR008699">
    <property type="entry name" value="NDUFB8"/>
</dbReference>
<reference evidence="3 4" key="1">
    <citation type="journal article" date="2018" name="Mol. Biol. Evol.">
        <title>Broad Genomic Sampling Reveals a Smut Pathogenic Ancestry of the Fungal Clade Ustilaginomycotina.</title>
        <authorList>
            <person name="Kijpornyongpan T."/>
            <person name="Mondo S.J."/>
            <person name="Barry K."/>
            <person name="Sandor L."/>
            <person name="Lee J."/>
            <person name="Lipzen A."/>
            <person name="Pangilinan J."/>
            <person name="LaButti K."/>
            <person name="Hainaut M."/>
            <person name="Henrissat B."/>
            <person name="Grigoriev I.V."/>
            <person name="Spatafora J.W."/>
            <person name="Aime M.C."/>
        </authorList>
    </citation>
    <scope>NUCLEOTIDE SEQUENCE [LARGE SCALE GENOMIC DNA]</scope>
    <source>
        <strain evidence="3 4">MCA 4198</strain>
    </source>
</reference>